<sequence>KNVEAKLKESVQKNKELLTKLGESSKMIVKLKAGKDEKGNRLDLVSQEDEQSRKEASKFHYNAGLTYDQNQQFELALIEYEKALEAAPDDADVHYNLAILYDEYLLDKRKAIEHYYAYLRLCPDARDAVKVSYWINEAKKELKWEKKTGRNR</sequence>
<accession>X0WST7</accession>
<reference evidence="1" key="1">
    <citation type="journal article" date="2014" name="Front. Microbiol.">
        <title>High frequency of phylogenetically diverse reductive dehalogenase-homologous genes in deep subseafloor sedimentary metagenomes.</title>
        <authorList>
            <person name="Kawai M."/>
            <person name="Futagami T."/>
            <person name="Toyoda A."/>
            <person name="Takaki Y."/>
            <person name="Nishi S."/>
            <person name="Hori S."/>
            <person name="Arai W."/>
            <person name="Tsubouchi T."/>
            <person name="Morono Y."/>
            <person name="Uchiyama I."/>
            <person name="Ito T."/>
            <person name="Fujiyama A."/>
            <person name="Inagaki F."/>
            <person name="Takami H."/>
        </authorList>
    </citation>
    <scope>NUCLEOTIDE SEQUENCE</scope>
    <source>
        <strain evidence="1">Expedition CK06-06</strain>
    </source>
</reference>
<dbReference type="InterPro" id="IPR019734">
    <property type="entry name" value="TPR_rpt"/>
</dbReference>
<comment type="caution">
    <text evidence="1">The sequence shown here is derived from an EMBL/GenBank/DDBJ whole genome shotgun (WGS) entry which is preliminary data.</text>
</comment>
<dbReference type="AlphaFoldDB" id="X0WST7"/>
<proteinExistence type="predicted"/>
<dbReference type="EMBL" id="BARS01037451">
    <property type="protein sequence ID" value="GAG26277.1"/>
    <property type="molecule type" value="Genomic_DNA"/>
</dbReference>
<name>X0WST7_9ZZZZ</name>
<dbReference type="InterPro" id="IPR011990">
    <property type="entry name" value="TPR-like_helical_dom_sf"/>
</dbReference>
<gene>
    <name evidence="1" type="ORF">S01H1_57428</name>
</gene>
<dbReference type="SMART" id="SM00028">
    <property type="entry name" value="TPR"/>
    <property type="match status" value="2"/>
</dbReference>
<evidence type="ECO:0000313" key="1">
    <source>
        <dbReference type="EMBL" id="GAG26277.1"/>
    </source>
</evidence>
<protein>
    <submittedName>
        <fullName evidence="1">Uncharacterized protein</fullName>
    </submittedName>
</protein>
<organism evidence="1">
    <name type="scientific">marine sediment metagenome</name>
    <dbReference type="NCBI Taxonomy" id="412755"/>
    <lineage>
        <taxon>unclassified sequences</taxon>
        <taxon>metagenomes</taxon>
        <taxon>ecological metagenomes</taxon>
    </lineage>
</organism>
<dbReference type="PROSITE" id="PS50005">
    <property type="entry name" value="TPR"/>
    <property type="match status" value="1"/>
</dbReference>
<feature type="non-terminal residue" evidence="1">
    <location>
        <position position="1"/>
    </location>
</feature>
<dbReference type="Gene3D" id="1.25.40.10">
    <property type="entry name" value="Tetratricopeptide repeat domain"/>
    <property type="match status" value="1"/>
</dbReference>
<dbReference type="SUPFAM" id="SSF48452">
    <property type="entry name" value="TPR-like"/>
    <property type="match status" value="1"/>
</dbReference>
<dbReference type="Pfam" id="PF13414">
    <property type="entry name" value="TPR_11"/>
    <property type="match status" value="1"/>
</dbReference>